<name>A0A9X2F216_9SPHI</name>
<dbReference type="AlphaFoldDB" id="A0A9X2F216"/>
<accession>A0A9X2F216</accession>
<dbReference type="EMBL" id="JAMWYS010000028">
    <property type="protein sequence ID" value="MCO4292776.1"/>
    <property type="molecule type" value="Genomic_DNA"/>
</dbReference>
<keyword evidence="2" id="KW-1185">Reference proteome</keyword>
<protein>
    <submittedName>
        <fullName evidence="1">Uncharacterized protein</fullName>
    </submittedName>
</protein>
<reference evidence="1" key="1">
    <citation type="submission" date="2022-06" db="EMBL/GenBank/DDBJ databases">
        <title>Solitalea sp. MAHUQ-68 isolated from rhizospheric soil.</title>
        <authorList>
            <person name="Huq M.A."/>
        </authorList>
    </citation>
    <scope>NUCLEOTIDE SEQUENCE</scope>
    <source>
        <strain evidence="1">MAHUQ-68</strain>
    </source>
</reference>
<dbReference type="PANTHER" id="PTHR12126:SF11">
    <property type="entry name" value="NADH DEHYDROGENASE [UBIQUINONE] 1 ALPHA SUBCOMPLEX SUBUNIT 9, MITOCHONDRIAL"/>
    <property type="match status" value="1"/>
</dbReference>
<proteinExistence type="predicted"/>
<dbReference type="Proteomes" id="UP001155182">
    <property type="component" value="Unassembled WGS sequence"/>
</dbReference>
<evidence type="ECO:0000313" key="2">
    <source>
        <dbReference type="Proteomes" id="UP001155182"/>
    </source>
</evidence>
<dbReference type="SUPFAM" id="SSF51735">
    <property type="entry name" value="NAD(P)-binding Rossmann-fold domains"/>
    <property type="match status" value="1"/>
</dbReference>
<comment type="caution">
    <text evidence="1">The sequence shown here is derived from an EMBL/GenBank/DDBJ whole genome shotgun (WGS) entry which is preliminary data.</text>
</comment>
<gene>
    <name evidence="1" type="ORF">NF867_07875</name>
</gene>
<dbReference type="GO" id="GO:0044877">
    <property type="term" value="F:protein-containing complex binding"/>
    <property type="evidence" value="ECO:0007669"/>
    <property type="project" value="TreeGrafter"/>
</dbReference>
<dbReference type="PANTHER" id="PTHR12126">
    <property type="entry name" value="NADH-UBIQUINONE OXIDOREDUCTASE 39 KDA SUBUNIT-RELATED"/>
    <property type="match status" value="1"/>
</dbReference>
<organism evidence="1 2">
    <name type="scientific">Solitalea agri</name>
    <dbReference type="NCBI Taxonomy" id="2953739"/>
    <lineage>
        <taxon>Bacteria</taxon>
        <taxon>Pseudomonadati</taxon>
        <taxon>Bacteroidota</taxon>
        <taxon>Sphingobacteriia</taxon>
        <taxon>Sphingobacteriales</taxon>
        <taxon>Sphingobacteriaceae</taxon>
        <taxon>Solitalea</taxon>
    </lineage>
</organism>
<dbReference type="RefSeq" id="WP_252587268.1">
    <property type="nucleotide sequence ID" value="NZ_JAMWYS010000028.1"/>
</dbReference>
<sequence length="283" mass="31825">MKIVILGASGQIGSLIFEKLKVDFDVMGTARRGTDVLYQFDPFTDDWEKLGKCDVLINCIGQIEEKRSSSFLRIHYDLINIIIKNRELIGNPRIIQLSALGASTNHTIEFFRTKGLADDYLIQLDNTVIVRPSIVCTHLTTLVRKLKILQAIARVTNGLLVLPRGFKEHLIQPIIPSDLAELVKQLCAIKELPQLVDAVGPDRIAFNTLISIALKNKIRMVEVPKLVFDGLVNGIIARVFPKLINKQEYQLLFTDNLANPTGIQELLNKPLSSTLNFWETELN</sequence>
<evidence type="ECO:0000313" key="1">
    <source>
        <dbReference type="EMBL" id="MCO4292776.1"/>
    </source>
</evidence>
<dbReference type="Gene3D" id="3.40.50.720">
    <property type="entry name" value="NAD(P)-binding Rossmann-like Domain"/>
    <property type="match status" value="1"/>
</dbReference>
<dbReference type="InterPro" id="IPR051207">
    <property type="entry name" value="ComplexI_NDUFA9_subunit"/>
</dbReference>
<dbReference type="InterPro" id="IPR036291">
    <property type="entry name" value="NAD(P)-bd_dom_sf"/>
</dbReference>